<protein>
    <submittedName>
        <fullName evidence="2">M20 peptidase aminoacylase family protein</fullName>
    </submittedName>
</protein>
<evidence type="ECO:0000259" key="1">
    <source>
        <dbReference type="Pfam" id="PF07687"/>
    </source>
</evidence>
<sequence length="384" mass="41806">MIKERIHTIKPEIMEIFEHLHQHPEVSWKEFQTSDYLTQFLQKNGGRVRTLNHTGIVAEMGEGSPVVAVRADMDALWQEVNGQFQANHSCGHDAHMAMVCGVLLILQKFSSLPPGTVRFLFQPAEEKGTGALKMVEDGVVDDVDYLYGVHLRPELELGDGFAAPAILHGAACFVKGRIRSDDAHGARPHLGANAIEVGATFVSLLNNIHLNPMLPYSVKMTSFHAGGESANIIPGSATFSIDMRSQSNEGMEKLVSKVFEIASSLEKLFGVDIEMETGANVAAAEVHPEAQAFMEKGILNVLGIDALQPPLVSTGGDDFHFYTIKRPHLKATMLGLGCGLAPGLHHPNMTFNKDALLNGVHILSETVLETLKEGKGKRGRQHVD</sequence>
<accession>A0ABS6JH95</accession>
<dbReference type="InterPro" id="IPR002933">
    <property type="entry name" value="Peptidase_M20"/>
</dbReference>
<feature type="domain" description="Peptidase M20 dimerisation" evidence="1">
    <location>
        <begin position="177"/>
        <end position="264"/>
    </location>
</feature>
<proteinExistence type="predicted"/>
<gene>
    <name evidence="2" type="ORF">KS419_12685</name>
</gene>
<dbReference type="Pfam" id="PF07687">
    <property type="entry name" value="M20_dimer"/>
    <property type="match status" value="1"/>
</dbReference>
<dbReference type="Proteomes" id="UP000784880">
    <property type="component" value="Unassembled WGS sequence"/>
</dbReference>
<evidence type="ECO:0000313" key="3">
    <source>
        <dbReference type="Proteomes" id="UP000784880"/>
    </source>
</evidence>
<dbReference type="Pfam" id="PF01546">
    <property type="entry name" value="Peptidase_M20"/>
    <property type="match status" value="1"/>
</dbReference>
<dbReference type="PIRSF" id="PIRSF005962">
    <property type="entry name" value="Pept_M20D_amidohydro"/>
    <property type="match status" value="1"/>
</dbReference>
<dbReference type="NCBIfam" id="TIGR01891">
    <property type="entry name" value="amidohydrolases"/>
    <property type="match status" value="1"/>
</dbReference>
<evidence type="ECO:0000313" key="2">
    <source>
        <dbReference type="EMBL" id="MBU9712599.1"/>
    </source>
</evidence>
<comment type="caution">
    <text evidence="2">The sequence shown here is derived from an EMBL/GenBank/DDBJ whole genome shotgun (WGS) entry which is preliminary data.</text>
</comment>
<name>A0ABS6JH95_9BACI</name>
<dbReference type="InterPro" id="IPR011650">
    <property type="entry name" value="Peptidase_M20_dimer"/>
</dbReference>
<dbReference type="PANTHER" id="PTHR11014:SF122">
    <property type="entry name" value="AMIDOHYDROLASE AMHX"/>
    <property type="match status" value="1"/>
</dbReference>
<dbReference type="CDD" id="cd08018">
    <property type="entry name" value="M20_Acy1_amhX-like"/>
    <property type="match status" value="1"/>
</dbReference>
<dbReference type="InterPro" id="IPR037484">
    <property type="entry name" value="AmhX-like"/>
</dbReference>
<reference evidence="2 3" key="1">
    <citation type="submission" date="2021-06" db="EMBL/GenBank/DDBJ databases">
        <title>Bacillus sp. RD4P76, an endophyte from a halophyte.</title>
        <authorList>
            <person name="Sun J.-Q."/>
        </authorList>
    </citation>
    <scope>NUCLEOTIDE SEQUENCE [LARGE SCALE GENOMIC DNA]</scope>
    <source>
        <strain evidence="2 3">CGMCC 1.15917</strain>
    </source>
</reference>
<organism evidence="2 3">
    <name type="scientific">Evansella tamaricis</name>
    <dbReference type="NCBI Taxonomy" id="2069301"/>
    <lineage>
        <taxon>Bacteria</taxon>
        <taxon>Bacillati</taxon>
        <taxon>Bacillota</taxon>
        <taxon>Bacilli</taxon>
        <taxon>Bacillales</taxon>
        <taxon>Bacillaceae</taxon>
        <taxon>Evansella</taxon>
    </lineage>
</organism>
<keyword evidence="3" id="KW-1185">Reference proteome</keyword>
<dbReference type="EMBL" id="JAHQCS010000105">
    <property type="protein sequence ID" value="MBU9712599.1"/>
    <property type="molecule type" value="Genomic_DNA"/>
</dbReference>
<dbReference type="PANTHER" id="PTHR11014">
    <property type="entry name" value="PEPTIDASE M20 FAMILY MEMBER"/>
    <property type="match status" value="1"/>
</dbReference>
<dbReference type="InterPro" id="IPR017439">
    <property type="entry name" value="Amidohydrolase"/>
</dbReference>